<dbReference type="NCBIfam" id="TIGR02022">
    <property type="entry name" value="hutF"/>
    <property type="match status" value="1"/>
</dbReference>
<evidence type="ECO:0000256" key="1">
    <source>
        <dbReference type="ARBA" id="ARBA00001947"/>
    </source>
</evidence>
<keyword evidence="4" id="KW-0862">Zinc</keyword>
<evidence type="ECO:0000313" key="8">
    <source>
        <dbReference type="Proteomes" id="UP000561066"/>
    </source>
</evidence>
<dbReference type="GO" id="GO:0050416">
    <property type="term" value="F:formimidoylglutamate deiminase activity"/>
    <property type="evidence" value="ECO:0007669"/>
    <property type="project" value="UniProtKB-EC"/>
</dbReference>
<protein>
    <submittedName>
        <fullName evidence="7">Formimidoylglutamate deiminase</fullName>
        <ecNumber evidence="7">3.5.3.13</ecNumber>
    </submittedName>
</protein>
<dbReference type="RefSeq" id="WP_182944722.1">
    <property type="nucleotide sequence ID" value="NZ_JABEQH010000027.1"/>
</dbReference>
<dbReference type="SUPFAM" id="SSF51556">
    <property type="entry name" value="Metallo-dependent hydrolases"/>
    <property type="match status" value="1"/>
</dbReference>
<reference evidence="7 8" key="1">
    <citation type="submission" date="2020-04" db="EMBL/GenBank/DDBJ databases">
        <title>Description of novel Gluconacetobacter.</title>
        <authorList>
            <person name="Sombolestani A."/>
        </authorList>
    </citation>
    <scope>NUCLEOTIDE SEQUENCE [LARGE SCALE GENOMIC DNA]</scope>
    <source>
        <strain evidence="7 8">LMG 21312</strain>
    </source>
</reference>
<evidence type="ECO:0000256" key="2">
    <source>
        <dbReference type="ARBA" id="ARBA00022723"/>
    </source>
</evidence>
<dbReference type="InterPro" id="IPR011059">
    <property type="entry name" value="Metal-dep_hydrolase_composite"/>
</dbReference>
<accession>A0A7W4JA47</accession>
<dbReference type="Pfam" id="PF01979">
    <property type="entry name" value="Amidohydro_1"/>
    <property type="match status" value="1"/>
</dbReference>
<dbReference type="NCBIfam" id="NF006684">
    <property type="entry name" value="PRK09229.1-5"/>
    <property type="match status" value="1"/>
</dbReference>
<dbReference type="AlphaFoldDB" id="A0A7W4JA47"/>
<evidence type="ECO:0000259" key="5">
    <source>
        <dbReference type="Pfam" id="PF01979"/>
    </source>
</evidence>
<dbReference type="GO" id="GO:0005829">
    <property type="term" value="C:cytosol"/>
    <property type="evidence" value="ECO:0007669"/>
    <property type="project" value="TreeGrafter"/>
</dbReference>
<feature type="domain" description="Formimidoylglutamate deiminase N-terminal" evidence="6">
    <location>
        <begin position="1"/>
        <end position="44"/>
    </location>
</feature>
<evidence type="ECO:0000256" key="4">
    <source>
        <dbReference type="ARBA" id="ARBA00022833"/>
    </source>
</evidence>
<comment type="cofactor">
    <cofactor evidence="1">
        <name>Zn(2+)</name>
        <dbReference type="ChEBI" id="CHEBI:29105"/>
    </cofactor>
</comment>
<gene>
    <name evidence="7" type="ORF">HLH21_15860</name>
</gene>
<dbReference type="SUPFAM" id="SSF51338">
    <property type="entry name" value="Composite domain of metallo-dependent hydrolases"/>
    <property type="match status" value="1"/>
</dbReference>
<dbReference type="InterPro" id="IPR010252">
    <property type="entry name" value="HutF"/>
</dbReference>
<keyword evidence="2" id="KW-0479">Metal-binding</keyword>
<dbReference type="InterPro" id="IPR051607">
    <property type="entry name" value="Metallo-dep_hydrolases"/>
</dbReference>
<evidence type="ECO:0000313" key="7">
    <source>
        <dbReference type="EMBL" id="MBB2177383.1"/>
    </source>
</evidence>
<dbReference type="InterPro" id="IPR032466">
    <property type="entry name" value="Metal_Hydrolase"/>
</dbReference>
<dbReference type="Gene3D" id="2.30.40.10">
    <property type="entry name" value="Urease, subunit C, domain 1"/>
    <property type="match status" value="1"/>
</dbReference>
<dbReference type="EMBL" id="JABEQH010000027">
    <property type="protein sequence ID" value="MBB2177383.1"/>
    <property type="molecule type" value="Genomic_DNA"/>
</dbReference>
<dbReference type="Pfam" id="PF22429">
    <property type="entry name" value="HutF_N"/>
    <property type="match status" value="1"/>
</dbReference>
<dbReference type="InterPro" id="IPR055156">
    <property type="entry name" value="HutF-like_N"/>
</dbReference>
<organism evidence="7 8">
    <name type="scientific">Gluconacetobacter johannae</name>
    <dbReference type="NCBI Taxonomy" id="112140"/>
    <lineage>
        <taxon>Bacteria</taxon>
        <taxon>Pseudomonadati</taxon>
        <taxon>Pseudomonadota</taxon>
        <taxon>Alphaproteobacteria</taxon>
        <taxon>Acetobacterales</taxon>
        <taxon>Acetobacteraceae</taxon>
        <taxon>Gluconacetobacter</taxon>
    </lineage>
</organism>
<dbReference type="GO" id="GO:0019239">
    <property type="term" value="F:deaminase activity"/>
    <property type="evidence" value="ECO:0007669"/>
    <property type="project" value="TreeGrafter"/>
</dbReference>
<comment type="caution">
    <text evidence="7">The sequence shown here is derived from an EMBL/GenBank/DDBJ whole genome shotgun (WGS) entry which is preliminary data.</text>
</comment>
<sequence length="456" mass="49670">MTELFAKQALLPDGWRRNVTIAVGKDGTFSAIFPDSAPQAGAERFDVVVPPQISLHSHAFQRAMGGLAEKRQNPDDTFWTWRTLMYQLAHRISPEQMQNVAAFLYMQMLKAGYSQVAEFHYLHNEVDGRAYASPAEMSSRLVAAATDAGLGITLLPTLYARGGLDGSPLADAQKRFAGHPDRIARIVSDIRSHWRGSNLVHVGIGLHSLRAVDIQSIGDFLNVAGPGAPIHIHVAEQQREVDACLAVTGQRPVDYLMSHLAVDERWCLVHATHLSEAEVTSIASSRAVAGLCPITEANLGDGIFPFESYVDQGGHFGIGSDSNVLISPWEELRLLEYGLRLNWQKRCVALPAGRKGSIGGWLFQQSLKGGAQACGLPVAGLVPGARADLCVIDEDALSLPDLEGDDLLDSAIFATSRPPVRHVMSDGRWRIIDGHHPDEKRITNAFRASLRDLMSA</sequence>
<proteinExistence type="predicted"/>
<dbReference type="InterPro" id="IPR006680">
    <property type="entry name" value="Amidohydro-rel"/>
</dbReference>
<dbReference type="NCBIfam" id="NF006681">
    <property type="entry name" value="PRK09229.1-2"/>
    <property type="match status" value="1"/>
</dbReference>
<dbReference type="PANTHER" id="PTHR11271">
    <property type="entry name" value="GUANINE DEAMINASE"/>
    <property type="match status" value="1"/>
</dbReference>
<keyword evidence="3 7" id="KW-0378">Hydrolase</keyword>
<evidence type="ECO:0000259" key="6">
    <source>
        <dbReference type="Pfam" id="PF22429"/>
    </source>
</evidence>
<name>A0A7W4JA47_9PROT</name>
<keyword evidence="8" id="KW-1185">Reference proteome</keyword>
<dbReference type="Proteomes" id="UP000561066">
    <property type="component" value="Unassembled WGS sequence"/>
</dbReference>
<evidence type="ECO:0000256" key="3">
    <source>
        <dbReference type="ARBA" id="ARBA00022801"/>
    </source>
</evidence>
<dbReference type="Gene3D" id="3.20.20.140">
    <property type="entry name" value="Metal-dependent hydrolases"/>
    <property type="match status" value="1"/>
</dbReference>
<dbReference type="PANTHER" id="PTHR11271:SF48">
    <property type="entry name" value="AMIDOHYDROLASE-RELATED DOMAIN-CONTAINING PROTEIN"/>
    <property type="match status" value="1"/>
</dbReference>
<feature type="domain" description="Amidohydrolase-related" evidence="5">
    <location>
        <begin position="48"/>
        <end position="429"/>
    </location>
</feature>
<dbReference type="GO" id="GO:0046872">
    <property type="term" value="F:metal ion binding"/>
    <property type="evidence" value="ECO:0007669"/>
    <property type="project" value="UniProtKB-KW"/>
</dbReference>
<dbReference type="EC" id="3.5.3.13" evidence="7"/>